<dbReference type="OMA" id="YFFDSWF"/>
<dbReference type="Proteomes" id="UP000825935">
    <property type="component" value="Chromosome 2"/>
</dbReference>
<feature type="domain" description="F5/8 type C" evidence="7">
    <location>
        <begin position="331"/>
        <end position="475"/>
    </location>
</feature>
<dbReference type="SMART" id="SM00812">
    <property type="entry name" value="Alpha_L_fucos"/>
    <property type="match status" value="1"/>
</dbReference>
<dbReference type="Pfam" id="PF00754">
    <property type="entry name" value="F5_F8_type_C"/>
    <property type="match status" value="1"/>
</dbReference>
<dbReference type="EC" id="3.2.1.51" evidence="2"/>
<keyword evidence="3 6" id="KW-0732">Signal</keyword>
<dbReference type="Gene3D" id="2.60.120.260">
    <property type="entry name" value="Galactose-binding domain-like"/>
    <property type="match status" value="1"/>
</dbReference>
<dbReference type="Gene3D" id="3.20.20.80">
    <property type="entry name" value="Glycosidases"/>
    <property type="match status" value="1"/>
</dbReference>
<dbReference type="GO" id="GO:0016139">
    <property type="term" value="P:glycoside catabolic process"/>
    <property type="evidence" value="ECO:0007669"/>
    <property type="project" value="TreeGrafter"/>
</dbReference>
<evidence type="ECO:0000256" key="6">
    <source>
        <dbReference type="SAM" id="SignalP"/>
    </source>
</evidence>
<dbReference type="OrthoDB" id="6039950at2759"/>
<accession>A0A8T2V7F2</accession>
<evidence type="ECO:0000256" key="1">
    <source>
        <dbReference type="ARBA" id="ARBA00007951"/>
    </source>
</evidence>
<evidence type="ECO:0000256" key="5">
    <source>
        <dbReference type="ARBA" id="ARBA00023295"/>
    </source>
</evidence>
<dbReference type="EMBL" id="CM035407">
    <property type="protein sequence ID" value="KAH7444367.1"/>
    <property type="molecule type" value="Genomic_DNA"/>
</dbReference>
<evidence type="ECO:0000256" key="2">
    <source>
        <dbReference type="ARBA" id="ARBA00012662"/>
    </source>
</evidence>
<dbReference type="InterPro" id="IPR017853">
    <property type="entry name" value="GH"/>
</dbReference>
<dbReference type="GO" id="GO:0005764">
    <property type="term" value="C:lysosome"/>
    <property type="evidence" value="ECO:0007669"/>
    <property type="project" value="TreeGrafter"/>
</dbReference>
<dbReference type="GO" id="GO:0004560">
    <property type="term" value="F:alpha-L-fucosidase activity"/>
    <property type="evidence" value="ECO:0007669"/>
    <property type="project" value="UniProtKB-EC"/>
</dbReference>
<dbReference type="PANTHER" id="PTHR10030">
    <property type="entry name" value="ALPHA-L-FUCOSIDASE"/>
    <property type="match status" value="1"/>
</dbReference>
<evidence type="ECO:0000259" key="7">
    <source>
        <dbReference type="PROSITE" id="PS50022"/>
    </source>
</evidence>
<comment type="caution">
    <text evidence="8">The sequence shown here is derived from an EMBL/GenBank/DDBJ whole genome shotgun (WGS) entry which is preliminary data.</text>
</comment>
<feature type="chain" id="PRO_5035768500" description="alpha-L-fucosidase" evidence="6">
    <location>
        <begin position="22"/>
        <end position="499"/>
    </location>
</feature>
<dbReference type="InterPro" id="IPR057739">
    <property type="entry name" value="Glyco_hydro_29_N"/>
</dbReference>
<dbReference type="InterPro" id="IPR008979">
    <property type="entry name" value="Galactose-bd-like_sf"/>
</dbReference>
<keyword evidence="4" id="KW-0378">Hydrolase</keyword>
<proteinExistence type="inferred from homology"/>
<sequence length="499" mass="55274">MASKILNAVILWLAALYGVTAVGTTSFPATPPLPLLPIPSSNQVTWQLSERALFFHFGMNTFTDSEWGSGKTDPSVFDPQGLDVYQWVITAKRSGFSRIILTAKHHDGFCLWPSDFTNYSVSYSPWRNGSGDLVAELSAAAREAGLSFGIYLSPWDRHEACYGDTLRYNEFYLALLRELLTRYGPIAEVWLDGAKGDDAPEMVYLFDAWFNMIRQLQPGAVIFSDKGPDVRWVGNEYGVSGSTSWAMVNSSNIVIGGDNDPVYSMEGDPYGINWVPAECDVSIRSGWFWHSNEKPKSVNSLLEIFYESVGRNCVLLLNVPPNSTGLIAEEDVEVLLSFNEALHAIFSTNLATNASVEADSVRGVDYAANEILNDNLSTYWAPESGKSTGYLEIDLGSPVTFNVIRIQEAVSMGQRIISHHVDYLKNGEWVTVLNGTTIGFKKLGLFETIEAQILRLYIDESRSEPLIASFGLHLDSITSPQPRIGAWNSHIARQHHSST</sequence>
<name>A0A8T2V7F2_CERRI</name>
<dbReference type="GO" id="GO:0006004">
    <property type="term" value="P:fucose metabolic process"/>
    <property type="evidence" value="ECO:0007669"/>
    <property type="project" value="TreeGrafter"/>
</dbReference>
<dbReference type="SUPFAM" id="SSF49785">
    <property type="entry name" value="Galactose-binding domain-like"/>
    <property type="match status" value="1"/>
</dbReference>
<dbReference type="AlphaFoldDB" id="A0A8T2V7F2"/>
<keyword evidence="9" id="KW-1185">Reference proteome</keyword>
<evidence type="ECO:0000256" key="4">
    <source>
        <dbReference type="ARBA" id="ARBA00022801"/>
    </source>
</evidence>
<feature type="signal peptide" evidence="6">
    <location>
        <begin position="1"/>
        <end position="21"/>
    </location>
</feature>
<keyword evidence="5" id="KW-0326">Glycosidase</keyword>
<organism evidence="8 9">
    <name type="scientific">Ceratopteris richardii</name>
    <name type="common">Triangle waterfern</name>
    <dbReference type="NCBI Taxonomy" id="49495"/>
    <lineage>
        <taxon>Eukaryota</taxon>
        <taxon>Viridiplantae</taxon>
        <taxon>Streptophyta</taxon>
        <taxon>Embryophyta</taxon>
        <taxon>Tracheophyta</taxon>
        <taxon>Polypodiopsida</taxon>
        <taxon>Polypodiidae</taxon>
        <taxon>Polypodiales</taxon>
        <taxon>Pteridineae</taxon>
        <taxon>Pteridaceae</taxon>
        <taxon>Parkerioideae</taxon>
        <taxon>Ceratopteris</taxon>
    </lineage>
</organism>
<dbReference type="InterPro" id="IPR000421">
    <property type="entry name" value="FA58C"/>
</dbReference>
<gene>
    <name evidence="8" type="ORF">KP509_02G075700</name>
</gene>
<dbReference type="FunFam" id="3.20.20.80:FF:000052">
    <property type="entry name" value="Putative alpha-L-fucosidase 1"/>
    <property type="match status" value="1"/>
</dbReference>
<evidence type="ECO:0000313" key="9">
    <source>
        <dbReference type="Proteomes" id="UP000825935"/>
    </source>
</evidence>
<dbReference type="InterPro" id="IPR000933">
    <property type="entry name" value="Glyco_hydro_29"/>
</dbReference>
<evidence type="ECO:0000313" key="8">
    <source>
        <dbReference type="EMBL" id="KAH7444367.1"/>
    </source>
</evidence>
<dbReference type="PROSITE" id="PS50022">
    <property type="entry name" value="FA58C_3"/>
    <property type="match status" value="1"/>
</dbReference>
<evidence type="ECO:0000256" key="3">
    <source>
        <dbReference type="ARBA" id="ARBA00022729"/>
    </source>
</evidence>
<protein>
    <recommendedName>
        <fullName evidence="2">alpha-L-fucosidase</fullName>
        <ecNumber evidence="2">3.2.1.51</ecNumber>
    </recommendedName>
</protein>
<dbReference type="PANTHER" id="PTHR10030:SF27">
    <property type="entry name" value="ALPHA-L-FUCOSIDASE 1"/>
    <property type="match status" value="1"/>
</dbReference>
<dbReference type="SUPFAM" id="SSF51445">
    <property type="entry name" value="(Trans)glycosidases"/>
    <property type="match status" value="1"/>
</dbReference>
<comment type="similarity">
    <text evidence="1">Belongs to the glycosyl hydrolase 29 family.</text>
</comment>
<reference evidence="8" key="1">
    <citation type="submission" date="2021-08" db="EMBL/GenBank/DDBJ databases">
        <title>WGS assembly of Ceratopteris richardii.</title>
        <authorList>
            <person name="Marchant D.B."/>
            <person name="Chen G."/>
            <person name="Jenkins J."/>
            <person name="Shu S."/>
            <person name="Leebens-Mack J."/>
            <person name="Grimwood J."/>
            <person name="Schmutz J."/>
            <person name="Soltis P."/>
            <person name="Soltis D."/>
            <person name="Chen Z.-H."/>
        </authorList>
    </citation>
    <scope>NUCLEOTIDE SEQUENCE</scope>
    <source>
        <strain evidence="8">Whitten #5841</strain>
        <tissue evidence="8">Leaf</tissue>
    </source>
</reference>
<dbReference type="Pfam" id="PF01120">
    <property type="entry name" value="Alpha_L_fucos"/>
    <property type="match status" value="1"/>
</dbReference>